<dbReference type="CDD" id="cd00303">
    <property type="entry name" value="retropepsin_like"/>
    <property type="match status" value="1"/>
</dbReference>
<feature type="region of interest" description="Disordered" evidence="3">
    <location>
        <begin position="1203"/>
        <end position="1236"/>
    </location>
</feature>
<evidence type="ECO:0000313" key="5">
    <source>
        <dbReference type="EMBL" id="KAK0543273.1"/>
    </source>
</evidence>
<feature type="compositionally biased region" description="Polar residues" evidence="3">
    <location>
        <begin position="728"/>
        <end position="764"/>
    </location>
</feature>
<sequence>MSPTHETTNSAGTFQTDRDEIPIQPRLAVKKVYEVTNKAKADLTVDEGQNLGKELDRWIERTLHSDTPPEGDRKYLTLHLTDTEGYHRTVYKYETDMLWPEVDRYAQARGAKTYVMDQFELLCNGDTIDPFKPIEQQGVCDGDTIKFFRGNFGFVQGFQGGTALKMHPMLLLSPMDSNGKIYGSFRGERTRQDEVSLILNLFLRPDRHSTRIKTRVLNRVRVKDLLEALEDWTMCPAMALRPLHHGSRMDLDSLISNSAIKGKIELDVYGEQVGGAPKPMFSNEELLLKPTKEIRSPAIIKVKGLQGSLNGVIYSEGSGTVRALLKFLEDHTRVFLDCYQDGVLVDPSEDLWFHKVIRTKNNVPTIEVEVRERHQMLDYHPSLAFRGHFWATQVKVEIDGIPIRDAVFMPFGAKLSSWVRQQATYQRPEIYLGGKLLRGDLLVDQLPITIGNEIRINTRPKMDWVRYNGPSFPTRYREEAYEGPDHVHNEGYIRLEFKLEESAFLIHTPPNLPFRVIVDFLYEEFGAIVSLTKNGHYLVDQTPFSMSMTDSVRLNASLVAKEPNSRKFFQTMRLFCTFFNGKALGYGVHGVLAPCSSTLDQVIAHQLPSFGRGRKLRFLADGERLPNNTEICTLDVEEDGHVDVEPEQEGGGPSGSQGSQDTNPPQEGLAEDTPESVQPSRFVAEGSTGAKRKEPAPNLPHMTFGSLPPATNFSDRTYAGTPGRGNPGMTTQFASSSQAFGMSQGQGYTQPHGYSQPSQGSAHTGTGYGQPPAPEEFGPTGASLPRPAVFCGKGVTNFFEKYEAWCNRYKQSSQSRFQLLCFFLSEESPHDVLSYAKKLPAWERKDYEGVKADLLRTFHEPEDRYMLSDLTILAERQASEEIDDLGTLISFSFKFKEIANTLVKFNKITDQQYRDTYMIGLGRRLRERMLRRSHQTRTREINPSFETIEEDARRVFEPDTYYERFENRQAQEEARLRNPDWAPMPTMQVASSKTKDDATTVKELADVFKNLMVNLGQAVVGGTGQGQIPLNQNYGSRYRSYNASTGDLPAIGYSGRDNNERRGDSRPVTPQGPPPATPYRGDPNRQQMTRAASPAGCHYCGNLGHSRRDCRDFLQHKKDGLVSENAQGKMIGPDGGILPWHPGDMKNIVLQHAAGGGKTRGYSNAGEYYHAHAMEYEGFNDYPDHHRQEGYDSYNALGEVNEKRTADDDGNGAVPKRSRRGPGHVTLPINTAPSVPTPRVEEIMDEDQPADTPKEKKHKYTYMSEVQKNFNTRAAIDRLLNKSQVSFSVAEALSLNPDLARGVTQAASRKKTPYFGPLESNNAELATGQEGGPFYTHSLAMIKIKLDGQELMAMLDSGSELDMISPEAAAKAQLPVRYDGDHRVRGINGAKADKLGGICEHAPLTIGGITRTVHLFIKPMNYQVLLGMPTIRRFQIQQGHDKEGRPCINMKDPNGVKVRVYTANGQGLTRTYIPPNAGREPRRDEVEYSESESDDE</sequence>
<evidence type="ECO:0000313" key="6">
    <source>
        <dbReference type="Proteomes" id="UP001176517"/>
    </source>
</evidence>
<dbReference type="SUPFAM" id="SSF50630">
    <property type="entry name" value="Acid proteases"/>
    <property type="match status" value="1"/>
</dbReference>
<protein>
    <recommendedName>
        <fullName evidence="4">CCHC-type domain-containing protein</fullName>
    </recommendedName>
</protein>
<evidence type="ECO:0000256" key="3">
    <source>
        <dbReference type="SAM" id="MobiDB-lite"/>
    </source>
</evidence>
<reference evidence="5" key="1">
    <citation type="journal article" date="2023" name="PhytoFront">
        <title>Draft Genome Resources of Seven Strains of Tilletia horrida, Causal Agent of Kernel Smut of Rice.</title>
        <authorList>
            <person name="Khanal S."/>
            <person name="Antony Babu S."/>
            <person name="Zhou X.G."/>
        </authorList>
    </citation>
    <scope>NUCLEOTIDE SEQUENCE</scope>
    <source>
        <strain evidence="5">TX6</strain>
    </source>
</reference>
<keyword evidence="2" id="KW-0862">Zinc</keyword>
<feature type="compositionally biased region" description="Polar residues" evidence="3">
    <location>
        <begin position="1"/>
        <end position="15"/>
    </location>
</feature>
<keyword evidence="1" id="KW-0507">mRNA processing</keyword>
<dbReference type="GO" id="GO:0006397">
    <property type="term" value="P:mRNA processing"/>
    <property type="evidence" value="ECO:0007669"/>
    <property type="project" value="UniProtKB-KW"/>
</dbReference>
<evidence type="ECO:0000256" key="2">
    <source>
        <dbReference type="PROSITE-ProRule" id="PRU00047"/>
    </source>
</evidence>
<dbReference type="InterPro" id="IPR021109">
    <property type="entry name" value="Peptidase_aspartic_dom_sf"/>
</dbReference>
<dbReference type="InterPro" id="IPR001878">
    <property type="entry name" value="Znf_CCHC"/>
</dbReference>
<feature type="region of interest" description="Disordered" evidence="3">
    <location>
        <begin position="1"/>
        <end position="20"/>
    </location>
</feature>
<dbReference type="GO" id="GO:0003676">
    <property type="term" value="F:nucleic acid binding"/>
    <property type="evidence" value="ECO:0007669"/>
    <property type="project" value="InterPro"/>
</dbReference>
<feature type="region of interest" description="Disordered" evidence="3">
    <location>
        <begin position="643"/>
        <end position="781"/>
    </location>
</feature>
<dbReference type="Proteomes" id="UP001176517">
    <property type="component" value="Unassembled WGS sequence"/>
</dbReference>
<feature type="region of interest" description="Disordered" evidence="3">
    <location>
        <begin position="1045"/>
        <end position="1090"/>
    </location>
</feature>
<evidence type="ECO:0000256" key="1">
    <source>
        <dbReference type="ARBA" id="ARBA00022664"/>
    </source>
</evidence>
<feature type="domain" description="CCHC-type" evidence="4">
    <location>
        <begin position="1097"/>
        <end position="1112"/>
    </location>
</feature>
<dbReference type="InterPro" id="IPR036875">
    <property type="entry name" value="Znf_CCHC_sf"/>
</dbReference>
<keyword evidence="2" id="KW-0479">Metal-binding</keyword>
<keyword evidence="2" id="KW-0863">Zinc-finger</keyword>
<dbReference type="PROSITE" id="PS50158">
    <property type="entry name" value="ZF_CCHC"/>
    <property type="match status" value="1"/>
</dbReference>
<name>A0AAN6GL98_9BASI</name>
<dbReference type="SUPFAM" id="SSF57756">
    <property type="entry name" value="Retrovirus zinc finger-like domains"/>
    <property type="match status" value="1"/>
</dbReference>
<comment type="caution">
    <text evidence="5">The sequence shown here is derived from an EMBL/GenBank/DDBJ whole genome shotgun (WGS) entry which is preliminary data.</text>
</comment>
<gene>
    <name evidence="5" type="ORF">OC846_006475</name>
</gene>
<dbReference type="Pfam" id="PF13650">
    <property type="entry name" value="Asp_protease_2"/>
    <property type="match status" value="1"/>
</dbReference>
<proteinExistence type="predicted"/>
<dbReference type="EMBL" id="JAPDMZ010000380">
    <property type="protein sequence ID" value="KAK0543273.1"/>
    <property type="molecule type" value="Genomic_DNA"/>
</dbReference>
<feature type="region of interest" description="Disordered" evidence="3">
    <location>
        <begin position="1469"/>
        <end position="1496"/>
    </location>
</feature>
<dbReference type="GO" id="GO:0008270">
    <property type="term" value="F:zinc ion binding"/>
    <property type="evidence" value="ECO:0007669"/>
    <property type="project" value="UniProtKB-KW"/>
</dbReference>
<organism evidence="5 6">
    <name type="scientific">Tilletia horrida</name>
    <dbReference type="NCBI Taxonomy" id="155126"/>
    <lineage>
        <taxon>Eukaryota</taxon>
        <taxon>Fungi</taxon>
        <taxon>Dikarya</taxon>
        <taxon>Basidiomycota</taxon>
        <taxon>Ustilaginomycotina</taxon>
        <taxon>Exobasidiomycetes</taxon>
        <taxon>Tilletiales</taxon>
        <taxon>Tilletiaceae</taxon>
        <taxon>Tilletia</taxon>
    </lineage>
</organism>
<dbReference type="Gene3D" id="2.40.70.10">
    <property type="entry name" value="Acid Proteases"/>
    <property type="match status" value="1"/>
</dbReference>
<evidence type="ECO:0000259" key="4">
    <source>
        <dbReference type="PROSITE" id="PS50158"/>
    </source>
</evidence>
<keyword evidence="6" id="KW-1185">Reference proteome</keyword>
<accession>A0AAN6GL98</accession>
<feature type="compositionally biased region" description="Acidic residues" evidence="3">
    <location>
        <begin position="1487"/>
        <end position="1496"/>
    </location>
</feature>